<evidence type="ECO:0000313" key="2">
    <source>
        <dbReference type="Proteomes" id="UP000001631"/>
    </source>
</evidence>
<dbReference type="EMBL" id="GG663368">
    <property type="protein sequence ID" value="EEH06964.1"/>
    <property type="molecule type" value="Genomic_DNA"/>
</dbReference>
<dbReference type="InParanoid" id="C0NPV4"/>
<protein>
    <submittedName>
        <fullName evidence="1">Uncharacterized protein</fullName>
    </submittedName>
</protein>
<dbReference type="VEuPathDB" id="FungiDB:I7I50_04596"/>
<dbReference type="RefSeq" id="XP_045287445.1">
    <property type="nucleotide sequence ID" value="XM_045432233.1"/>
</dbReference>
<evidence type="ECO:0000313" key="1">
    <source>
        <dbReference type="EMBL" id="EEH06964.1"/>
    </source>
</evidence>
<sequence length="231" mass="27653">MYYRKVLICPNGDWTRRDPRDGPYGIFLTTSKGESVSAVDNVRGSYEAIWQEANDTMRDLLWGTKNQRITAMATVQMLNQRIKDMNLLWNRDPRTGIIDYQDWMQAGEQLDLAIRDHCIFNSDARYYDVEDFLYERIQNRCYPASWKVEWGRYQERCALNYEIHPRPFRSPQSEVQRAALSRRAHWSALPPQLRRQTGFRQPPQIVRPNRRQPTTRVDRIEKWDDLMRPIR</sequence>
<dbReference type="GeneID" id="69038200"/>
<dbReference type="HOGENOM" id="CLU_1199516_0_0_1"/>
<dbReference type="AlphaFoldDB" id="C0NPV4"/>
<keyword evidence="2" id="KW-1185">Reference proteome</keyword>
<reference evidence="1" key="1">
    <citation type="submission" date="2009-02" db="EMBL/GenBank/DDBJ databases">
        <title>The Genome Sequence of Ajellomyces capsulatus strain G186AR.</title>
        <authorList>
            <consortium name="The Broad Institute Genome Sequencing Platform"/>
            <person name="Champion M."/>
            <person name="Cuomo C."/>
            <person name="Ma L.-J."/>
            <person name="Henn M.R."/>
            <person name="Sil A."/>
            <person name="Goldman B."/>
            <person name="Young S.K."/>
            <person name="Kodira C.D."/>
            <person name="Zeng Q."/>
            <person name="Koehrsen M."/>
            <person name="Alvarado L."/>
            <person name="Berlin A."/>
            <person name="Borenstein D."/>
            <person name="Chen Z."/>
            <person name="Engels R."/>
            <person name="Freedman E."/>
            <person name="Gellesch M."/>
            <person name="Goldberg J."/>
            <person name="Griggs A."/>
            <person name="Gujja S."/>
            <person name="Heiman D."/>
            <person name="Hepburn T."/>
            <person name="Howarth C."/>
            <person name="Jen D."/>
            <person name="Larson L."/>
            <person name="Lewis B."/>
            <person name="Mehta T."/>
            <person name="Park D."/>
            <person name="Pearson M."/>
            <person name="Roberts A."/>
            <person name="Saif S."/>
            <person name="Shea T."/>
            <person name="Shenoy N."/>
            <person name="Sisk P."/>
            <person name="Stolte C."/>
            <person name="Sykes S."/>
            <person name="Walk T."/>
            <person name="White J."/>
            <person name="Yandava C."/>
            <person name="Klein B."/>
            <person name="McEwen J.G."/>
            <person name="Puccia R."/>
            <person name="Goldman G.H."/>
            <person name="Felipe M.S."/>
            <person name="Nino-Vega G."/>
            <person name="San-Blas G."/>
            <person name="Taylor J."/>
            <person name="Mendoza L."/>
            <person name="Galagan J."/>
            <person name="Nusbaum C."/>
            <person name="Birren B."/>
        </authorList>
    </citation>
    <scope>NUCLEOTIDE SEQUENCE</scope>
    <source>
        <strain evidence="1">G186AR</strain>
    </source>
</reference>
<dbReference type="Proteomes" id="UP000001631">
    <property type="component" value="Unassembled WGS sequence"/>
</dbReference>
<organism evidence="1 2">
    <name type="scientific">Ajellomyces capsulatus (strain G186AR / H82 / ATCC MYA-2454 / RMSCC 2432)</name>
    <name type="common">Darling's disease fungus</name>
    <name type="synonym">Histoplasma capsulatum</name>
    <dbReference type="NCBI Taxonomy" id="447093"/>
    <lineage>
        <taxon>Eukaryota</taxon>
        <taxon>Fungi</taxon>
        <taxon>Dikarya</taxon>
        <taxon>Ascomycota</taxon>
        <taxon>Pezizomycotina</taxon>
        <taxon>Eurotiomycetes</taxon>
        <taxon>Eurotiomycetidae</taxon>
        <taxon>Onygenales</taxon>
        <taxon>Ajellomycetaceae</taxon>
        <taxon>Histoplasma</taxon>
    </lineage>
</organism>
<proteinExistence type="predicted"/>
<accession>C0NPV4</accession>
<gene>
    <name evidence="1" type="ORF">HCBG_05184</name>
</gene>
<name>C0NPV4_AJECG</name>